<accession>A0A4P9XM85</accession>
<dbReference type="EMBL" id="KZ992788">
    <property type="protein sequence ID" value="RKP06956.1"/>
    <property type="molecule type" value="Genomic_DNA"/>
</dbReference>
<dbReference type="Proteomes" id="UP000271241">
    <property type="component" value="Unassembled WGS sequence"/>
</dbReference>
<keyword evidence="2" id="KW-0472">Membrane</keyword>
<keyword evidence="2" id="KW-1133">Transmembrane helix</keyword>
<feature type="transmembrane region" description="Helical" evidence="2">
    <location>
        <begin position="172"/>
        <end position="191"/>
    </location>
</feature>
<feature type="transmembrane region" description="Helical" evidence="2">
    <location>
        <begin position="463"/>
        <end position="485"/>
    </location>
</feature>
<organism evidence="3 4">
    <name type="scientific">Thamnocephalis sphaerospora</name>
    <dbReference type="NCBI Taxonomy" id="78915"/>
    <lineage>
        <taxon>Eukaryota</taxon>
        <taxon>Fungi</taxon>
        <taxon>Fungi incertae sedis</taxon>
        <taxon>Zoopagomycota</taxon>
        <taxon>Zoopagomycotina</taxon>
        <taxon>Zoopagomycetes</taxon>
        <taxon>Zoopagales</taxon>
        <taxon>Sigmoideomycetaceae</taxon>
        <taxon>Thamnocephalis</taxon>
    </lineage>
</organism>
<proteinExistence type="predicted"/>
<feature type="transmembrane region" description="Helical" evidence="2">
    <location>
        <begin position="316"/>
        <end position="338"/>
    </location>
</feature>
<evidence type="ECO:0000313" key="3">
    <source>
        <dbReference type="EMBL" id="RKP06956.1"/>
    </source>
</evidence>
<sequence length="628" mass="70988">MRYAVQSPFSPECNWMVNVHDCDIASVHIASTWITFVENCLLGAFGTWLLWRRRRRMYGGQVYEQWRQSLLGRWTNSCKKEEVHSADMMHNIDMIKDSFQEEMSDTRDLGRGIASHYEHEHDPEGRITKERRERQERRWQEEQAPQKSLRTTHVGAINSRGIRFTGRPVDSLLLMFTLCMYTRGIFNLVTVLDVLPTFSARQLFFDATFWFAFWAMSSYLLVPEDAICTESGYFFLHYAVANVLIEPAAQQPTVVAKMAEVCYAISADATATHTLTLSAHAGADGADDAQHTTAVHVASVGQGHILSGVWMPPPQISVVLTLILSASPVITGGMSYMAGHFVDEGDWREYQKYIHLYWSIWAITLCILCILSGCYLGSLSLVIYRYHHAMQWQYGGAGENHKYAYTADRRTLYGDLSRTDARTVHHLLRLFLHTFFVFFSATCICLFTAFANNWLFKTRSMSIIVELSMHSLWFPVLMFFVFLNIRQHEQENERHAGSWLFACWKFPSSGLTANSADNIVEVNNNHGVSRKSSGTVCGSPMRPRSSSTGETVRAPESDAEAEVADESFYPDQTLQSFEINKGRASGVSKSGSFSRSRANTARSARTGSLLGVNVFLENRTGETTLTVP</sequence>
<evidence type="ECO:0000256" key="2">
    <source>
        <dbReference type="SAM" id="Phobius"/>
    </source>
</evidence>
<feature type="transmembrane region" description="Helical" evidence="2">
    <location>
        <begin position="427"/>
        <end position="451"/>
    </location>
</feature>
<feature type="region of interest" description="Disordered" evidence="1">
    <location>
        <begin position="119"/>
        <end position="145"/>
    </location>
</feature>
<reference evidence="4" key="1">
    <citation type="journal article" date="2018" name="Nat. Microbiol.">
        <title>Leveraging single-cell genomics to expand the fungal tree of life.</title>
        <authorList>
            <person name="Ahrendt S.R."/>
            <person name="Quandt C.A."/>
            <person name="Ciobanu D."/>
            <person name="Clum A."/>
            <person name="Salamov A."/>
            <person name="Andreopoulos B."/>
            <person name="Cheng J.F."/>
            <person name="Woyke T."/>
            <person name="Pelin A."/>
            <person name="Henrissat B."/>
            <person name="Reynolds N.K."/>
            <person name="Benny G.L."/>
            <person name="Smith M.E."/>
            <person name="James T.Y."/>
            <person name="Grigoriev I.V."/>
        </authorList>
    </citation>
    <scope>NUCLEOTIDE SEQUENCE [LARGE SCALE GENOMIC DNA]</scope>
    <source>
        <strain evidence="4">RSA 1356</strain>
    </source>
</reference>
<feature type="compositionally biased region" description="Basic and acidic residues" evidence="1">
    <location>
        <begin position="119"/>
        <end position="141"/>
    </location>
</feature>
<feature type="region of interest" description="Disordered" evidence="1">
    <location>
        <begin position="531"/>
        <end position="555"/>
    </location>
</feature>
<protein>
    <recommendedName>
        <fullName evidence="5">Transmembrane protein</fullName>
    </recommendedName>
</protein>
<evidence type="ECO:0000256" key="1">
    <source>
        <dbReference type="SAM" id="MobiDB-lite"/>
    </source>
</evidence>
<feature type="transmembrane region" description="Helical" evidence="2">
    <location>
        <begin position="33"/>
        <end position="51"/>
    </location>
</feature>
<feature type="transmembrane region" description="Helical" evidence="2">
    <location>
        <begin position="203"/>
        <end position="222"/>
    </location>
</feature>
<dbReference type="AlphaFoldDB" id="A0A4P9XM85"/>
<feature type="transmembrane region" description="Helical" evidence="2">
    <location>
        <begin position="358"/>
        <end position="384"/>
    </location>
</feature>
<evidence type="ECO:0000313" key="4">
    <source>
        <dbReference type="Proteomes" id="UP000271241"/>
    </source>
</evidence>
<gene>
    <name evidence="3" type="ORF">THASP1DRAFT_24807</name>
</gene>
<keyword evidence="2" id="KW-0812">Transmembrane</keyword>
<keyword evidence="4" id="KW-1185">Reference proteome</keyword>
<name>A0A4P9XM85_9FUNG</name>
<evidence type="ECO:0008006" key="5">
    <source>
        <dbReference type="Google" id="ProtNLM"/>
    </source>
</evidence>